<keyword evidence="2" id="KW-1185">Reference proteome</keyword>
<dbReference type="AlphaFoldDB" id="A0A916DV13"/>
<dbReference type="Proteomes" id="UP001060919">
    <property type="component" value="Chromosome"/>
</dbReference>
<gene>
    <name evidence="1" type="ORF">AsAng_0054300</name>
</gene>
<dbReference type="KEGG" id="aup:AsAng_0054300"/>
<organism evidence="1 2">
    <name type="scientific">Aureispira anguillae</name>
    <dbReference type="NCBI Taxonomy" id="2864201"/>
    <lineage>
        <taxon>Bacteria</taxon>
        <taxon>Pseudomonadati</taxon>
        <taxon>Bacteroidota</taxon>
        <taxon>Saprospiria</taxon>
        <taxon>Saprospirales</taxon>
        <taxon>Saprospiraceae</taxon>
        <taxon>Aureispira</taxon>
    </lineage>
</organism>
<dbReference type="Pfam" id="PF22396">
    <property type="entry name" value="DUF6976"/>
    <property type="match status" value="1"/>
</dbReference>
<evidence type="ECO:0000313" key="1">
    <source>
        <dbReference type="EMBL" id="BDS14649.1"/>
    </source>
</evidence>
<dbReference type="EMBL" id="AP026867">
    <property type="protein sequence ID" value="BDS14649.1"/>
    <property type="molecule type" value="Genomic_DNA"/>
</dbReference>
<proteinExistence type="predicted"/>
<dbReference type="InterPro" id="IPR054249">
    <property type="entry name" value="DUF6976"/>
</dbReference>
<protein>
    <submittedName>
        <fullName evidence="1">Uncharacterized protein</fullName>
    </submittedName>
</protein>
<accession>A0A916DV13</accession>
<reference evidence="1" key="1">
    <citation type="submission" date="2022-09" db="EMBL/GenBank/DDBJ databases">
        <title>Aureispira anguillicida sp. nov., isolated from Leptocephalus of Japanese eel Anguilla japonica.</title>
        <authorList>
            <person name="Yuasa K."/>
            <person name="Mekata T."/>
            <person name="Ikunari K."/>
        </authorList>
    </citation>
    <scope>NUCLEOTIDE SEQUENCE</scope>
    <source>
        <strain evidence="1">EL160426</strain>
    </source>
</reference>
<evidence type="ECO:0000313" key="2">
    <source>
        <dbReference type="Proteomes" id="UP001060919"/>
    </source>
</evidence>
<name>A0A916DV13_9BACT</name>
<sequence length="329" mass="36038">MENKLMSVQETNQLINSGHILVIAGEEEVLNKLNTGDWIGGTIPYFMNGESGGVVDQEQVFVTDFTAVVAQAKIQVYNEEQITKTMLEDRFKDGFSYVLLPAFSSIHQTYALKTGEEPTLFDVPTMGWITGVHLDDIGTKTPKVINGKTGEVLSDKGCVLHCQLPTDKYGELSIVNIYEQGLGDKITFKEDDFSCSDCWINGEPANLADYYVKNEIDVSLPLVADYSGASINVSIQSVDAETGKVAFFAPVLNTREYHIAKPIDDLYAAFCGDLPEDTSGVVCSCNCVLNYVNIGMKGKLSGKFTGPFTFGEIAYVLVNQTMVVLSIHE</sequence>
<dbReference type="RefSeq" id="WP_264789865.1">
    <property type="nucleotide sequence ID" value="NZ_AP026867.1"/>
</dbReference>